<keyword evidence="7" id="KW-0479">Metal-binding</keyword>
<dbReference type="SUPFAM" id="SSF53335">
    <property type="entry name" value="S-adenosyl-L-methionine-dependent methyltransferases"/>
    <property type="match status" value="1"/>
</dbReference>
<dbReference type="GO" id="GO:0090486">
    <property type="term" value="F:small RNA 2'-O-methyltransferase activity"/>
    <property type="evidence" value="ECO:0007669"/>
    <property type="project" value="UniProtKB-EC"/>
</dbReference>
<comment type="similarity">
    <text evidence="2">Belongs to the methyltransferase superfamily. HEN1 family.</text>
</comment>
<dbReference type="InterPro" id="IPR024026">
    <property type="entry name" value="3'-RNA_MeTfrase_Hen1_bac"/>
</dbReference>
<dbReference type="InParanoid" id="H8MID2"/>
<dbReference type="KEGG" id="ccx:COCOR_05920"/>
<comment type="cofactor">
    <cofactor evidence="1">
        <name>Mg(2+)</name>
        <dbReference type="ChEBI" id="CHEBI:18420"/>
    </cofactor>
</comment>
<dbReference type="GO" id="GO:0046872">
    <property type="term" value="F:metal ion binding"/>
    <property type="evidence" value="ECO:0007669"/>
    <property type="project" value="UniProtKB-KW"/>
</dbReference>
<evidence type="ECO:0000256" key="5">
    <source>
        <dbReference type="ARBA" id="ARBA00022679"/>
    </source>
</evidence>
<dbReference type="AlphaFoldDB" id="H8MID2"/>
<evidence type="ECO:0000256" key="8">
    <source>
        <dbReference type="ARBA" id="ARBA00022842"/>
    </source>
</evidence>
<dbReference type="PANTHER" id="PTHR21404">
    <property type="entry name" value="HEN1"/>
    <property type="match status" value="1"/>
</dbReference>
<evidence type="ECO:0000259" key="13">
    <source>
        <dbReference type="Pfam" id="PF08242"/>
    </source>
</evidence>
<proteinExistence type="inferred from homology"/>
<dbReference type="EC" id="2.1.1.386" evidence="11"/>
<keyword evidence="8" id="KW-0460">Magnesium</keyword>
<dbReference type="EMBL" id="CP003389">
    <property type="protein sequence ID" value="AFE10589.1"/>
    <property type="molecule type" value="Genomic_DNA"/>
</dbReference>
<dbReference type="InterPro" id="IPR024740">
    <property type="entry name" value="Hen1_N"/>
</dbReference>
<keyword evidence="16" id="KW-1185">Reference proteome</keyword>
<dbReference type="PANTHER" id="PTHR21404:SF3">
    <property type="entry name" value="SMALL RNA 2'-O-METHYLTRANSFERASE"/>
    <property type="match status" value="1"/>
</dbReference>
<dbReference type="GO" id="GO:0001510">
    <property type="term" value="P:RNA methylation"/>
    <property type="evidence" value="ECO:0007669"/>
    <property type="project" value="InterPro"/>
</dbReference>
<keyword evidence="10" id="KW-0943">RNA-mediated gene silencing</keyword>
<dbReference type="Proteomes" id="UP000007587">
    <property type="component" value="Chromosome"/>
</dbReference>
<dbReference type="InterPro" id="IPR013217">
    <property type="entry name" value="Methyltransf_12"/>
</dbReference>
<evidence type="ECO:0000256" key="9">
    <source>
        <dbReference type="ARBA" id="ARBA00022884"/>
    </source>
</evidence>
<dbReference type="Pfam" id="PF12623">
    <property type="entry name" value="Hen1_L"/>
    <property type="match status" value="1"/>
</dbReference>
<evidence type="ECO:0000256" key="2">
    <source>
        <dbReference type="ARBA" id="ARBA00009026"/>
    </source>
</evidence>
<feature type="domain" description="Methyltransferase type 12" evidence="13">
    <location>
        <begin position="292"/>
        <end position="384"/>
    </location>
</feature>
<dbReference type="GO" id="GO:0003723">
    <property type="term" value="F:RNA binding"/>
    <property type="evidence" value="ECO:0007669"/>
    <property type="project" value="UniProtKB-KW"/>
</dbReference>
<dbReference type="InterPro" id="IPR029063">
    <property type="entry name" value="SAM-dependent_MTases_sf"/>
</dbReference>
<evidence type="ECO:0000256" key="10">
    <source>
        <dbReference type="ARBA" id="ARBA00023158"/>
    </source>
</evidence>
<dbReference type="Gene3D" id="3.30.1610.20">
    <property type="entry name" value="Hen1, N-terminal domain"/>
    <property type="match status" value="1"/>
</dbReference>
<evidence type="ECO:0000313" key="16">
    <source>
        <dbReference type="Proteomes" id="UP000007587"/>
    </source>
</evidence>
<evidence type="ECO:0000256" key="4">
    <source>
        <dbReference type="ARBA" id="ARBA00022603"/>
    </source>
</evidence>
<protein>
    <recommendedName>
        <fullName evidence="3">Small RNA 2'-O-methyltransferase</fullName>
        <ecNumber evidence="11">2.1.1.386</ecNumber>
    </recommendedName>
</protein>
<gene>
    <name evidence="15" type="primary">ubiE2</name>
    <name evidence="15" type="ordered locus">COCOR_05920</name>
</gene>
<evidence type="ECO:0000259" key="14">
    <source>
        <dbReference type="Pfam" id="PF12623"/>
    </source>
</evidence>
<comment type="catalytic activity">
    <reaction evidence="12">
        <text>small RNA 3'-end nucleotide + S-adenosyl-L-methionine = small RNA 3'-end 2'-O-methylnucleotide + S-adenosyl-L-homocysteine + H(+)</text>
        <dbReference type="Rhea" id="RHEA:37887"/>
        <dbReference type="Rhea" id="RHEA-COMP:10415"/>
        <dbReference type="Rhea" id="RHEA-COMP:10416"/>
        <dbReference type="ChEBI" id="CHEBI:15378"/>
        <dbReference type="ChEBI" id="CHEBI:57856"/>
        <dbReference type="ChEBI" id="CHEBI:59789"/>
        <dbReference type="ChEBI" id="CHEBI:74896"/>
        <dbReference type="ChEBI" id="CHEBI:74898"/>
        <dbReference type="EC" id="2.1.1.386"/>
    </reaction>
</comment>
<dbReference type="OrthoDB" id="9795085at2"/>
<dbReference type="InterPro" id="IPR026610">
    <property type="entry name" value="Hen1"/>
</dbReference>
<organism evidence="15 16">
    <name type="scientific">Corallococcus coralloides (strain ATCC 25202 / DSM 2259 / NBRC 100086 / M2)</name>
    <name type="common">Myxococcus coralloides</name>
    <dbReference type="NCBI Taxonomy" id="1144275"/>
    <lineage>
        <taxon>Bacteria</taxon>
        <taxon>Pseudomonadati</taxon>
        <taxon>Myxococcota</taxon>
        <taxon>Myxococcia</taxon>
        <taxon>Myxococcales</taxon>
        <taxon>Cystobacterineae</taxon>
        <taxon>Myxococcaceae</taxon>
        <taxon>Corallococcus</taxon>
    </lineage>
</organism>
<keyword evidence="5" id="KW-0808">Transferase</keyword>
<sequence>MLLTLSTTHTPATDLGYLLHKNPERPQSFELPFGLAHVFYPEASASRTTAALLLEVDPVALVRGRPSSGGGQGGPLEQYVNDRPYVASSFMSVALSRVFGTALSGRSKDRPELAEQPIPLSARLSVLPCRGGEVFLRRLFEPLGYTVTATRHALDETVPAWGDSRYFTVTLEGQVRLGDLLSHLYVLIPVLDDDKHYWVGDEEVEKLLRHGEGWLATHPEREQIARRYLRHRHSLAREALERLAGDEAPEPEERQEARNAEEAVLESRLSLNEQRLQTVMTALQEHGAARVVDLGCGEGKLIKALLRDRRFTEIVGMDVSHRTLEIANDRLGIERMPDLQRQRVKLLHGSLLYRDQRLAGFDAATVIEVIEHLDMPRLAAFERVLFEYTRPGLILLTTPNAEYNVRFTSLPAGTFRHRDHRFEWTRAEFEAWAASMCERYGYTVSFRPVGENDAEVGAPTQMAVFTR</sequence>
<evidence type="ECO:0000256" key="7">
    <source>
        <dbReference type="ARBA" id="ARBA00022723"/>
    </source>
</evidence>
<dbReference type="NCBIfam" id="TIGR04074">
    <property type="entry name" value="bacter_Hen1"/>
    <property type="match status" value="1"/>
</dbReference>
<keyword evidence="4 15" id="KW-0489">Methyltransferase</keyword>
<evidence type="ECO:0000256" key="11">
    <source>
        <dbReference type="ARBA" id="ARBA00035025"/>
    </source>
</evidence>
<accession>H8MID2</accession>
<dbReference type="STRING" id="1144275.COCOR_05920"/>
<evidence type="ECO:0000256" key="3">
    <source>
        <dbReference type="ARBA" id="ARBA00021330"/>
    </source>
</evidence>
<dbReference type="CDD" id="cd02440">
    <property type="entry name" value="AdoMet_MTases"/>
    <property type="match status" value="1"/>
</dbReference>
<name>H8MID2_CORCM</name>
<dbReference type="Gene3D" id="3.40.50.150">
    <property type="entry name" value="Vaccinia Virus protein VP39"/>
    <property type="match status" value="1"/>
</dbReference>
<reference evidence="16" key="2">
    <citation type="submission" date="2012-03" db="EMBL/GenBank/DDBJ databases">
        <title>Genome sequence of the fruiting myxobacterium Corallococcus coralloides DSM 2259.</title>
        <authorList>
            <person name="Huntley S."/>
            <person name="Zhang Y."/>
            <person name="Treuner-Lange A."/>
            <person name="Sensen C.W."/>
            <person name="Sogaard-Andersen L."/>
        </authorList>
    </citation>
    <scope>NUCLEOTIDE SEQUENCE [LARGE SCALE GENOMIC DNA]</scope>
    <source>
        <strain evidence="16">ATCC 25202 / DSM 2259 / NBRC 100086 / M2</strain>
    </source>
</reference>
<dbReference type="HOGENOM" id="CLU_042787_0_0_7"/>
<reference evidence="15 16" key="1">
    <citation type="journal article" date="2012" name="J. Bacteriol.">
        <title>Complete Genome Sequence of the Fruiting Myxobacterium Corallococcus coralloides DSM 2259.</title>
        <authorList>
            <person name="Huntley S."/>
            <person name="Zhang Y."/>
            <person name="Treuner-Lange A."/>
            <person name="Kneip S."/>
            <person name="Sensen C.W."/>
            <person name="Sogaard-Andersen L."/>
        </authorList>
    </citation>
    <scope>NUCLEOTIDE SEQUENCE [LARGE SCALE GENOMIC DNA]</scope>
    <source>
        <strain evidence="16">ATCC 25202 / DSM 2259 / NBRC 100086 / M2</strain>
    </source>
</reference>
<dbReference type="InterPro" id="IPR038546">
    <property type="entry name" value="Hen1_N_sf"/>
</dbReference>
<evidence type="ECO:0000256" key="6">
    <source>
        <dbReference type="ARBA" id="ARBA00022691"/>
    </source>
</evidence>
<dbReference type="eggNOG" id="COG2227">
    <property type="taxonomic scope" value="Bacteria"/>
</dbReference>
<evidence type="ECO:0000313" key="15">
    <source>
        <dbReference type="EMBL" id="AFE10589.1"/>
    </source>
</evidence>
<dbReference type="Pfam" id="PF08242">
    <property type="entry name" value="Methyltransf_12"/>
    <property type="match status" value="1"/>
</dbReference>
<evidence type="ECO:0000256" key="1">
    <source>
        <dbReference type="ARBA" id="ARBA00001946"/>
    </source>
</evidence>
<keyword evidence="6" id="KW-0949">S-adenosyl-L-methionine</keyword>
<keyword evidence="9" id="KW-0694">RNA-binding</keyword>
<evidence type="ECO:0000256" key="12">
    <source>
        <dbReference type="ARBA" id="ARBA00048418"/>
    </source>
</evidence>
<feature type="domain" description="Hen1 N-terminal" evidence="14">
    <location>
        <begin position="1"/>
        <end position="244"/>
    </location>
</feature>
<dbReference type="GO" id="GO:0031047">
    <property type="term" value="P:regulatory ncRNA-mediated gene silencing"/>
    <property type="evidence" value="ECO:0007669"/>
    <property type="project" value="UniProtKB-KW"/>
</dbReference>
<dbReference type="RefSeq" id="WP_014398708.1">
    <property type="nucleotide sequence ID" value="NC_017030.1"/>
</dbReference>